<dbReference type="PIRSF" id="PIRSF038079">
    <property type="entry name" value="Torsin_2A"/>
    <property type="match status" value="1"/>
</dbReference>
<dbReference type="Proteomes" id="UP000186698">
    <property type="component" value="Chromosome 2S"/>
</dbReference>
<evidence type="ECO:0000256" key="1">
    <source>
        <dbReference type="ARBA" id="ARBA00004319"/>
    </source>
</evidence>
<evidence type="ECO:0000256" key="8">
    <source>
        <dbReference type="PIRNR" id="PIRNR038079"/>
    </source>
</evidence>
<evidence type="ECO:0000256" key="5">
    <source>
        <dbReference type="ARBA" id="ARBA00022824"/>
    </source>
</evidence>
<evidence type="ECO:0000256" key="3">
    <source>
        <dbReference type="ARBA" id="ARBA00022729"/>
    </source>
</evidence>
<evidence type="ECO:0000256" key="9">
    <source>
        <dbReference type="PIRSR" id="PIRSR038079-1"/>
    </source>
</evidence>
<keyword evidence="6 9" id="KW-0067">ATP-binding</keyword>
<keyword evidence="11" id="KW-1185">Reference proteome</keyword>
<dbReference type="PaxDb" id="8355-A0A1L8H7S4"/>
<proteinExistence type="inferred from homology"/>
<name>A0A1L8H7S4_XENLA</name>
<gene>
    <name evidence="12" type="primary">LOC108709579</name>
</gene>
<evidence type="ECO:0000256" key="6">
    <source>
        <dbReference type="ARBA" id="ARBA00022840"/>
    </source>
</evidence>
<keyword evidence="3" id="KW-0732">Signal</keyword>
<comment type="subcellular location">
    <subcellularLocation>
        <location evidence="1 8">Endoplasmic reticulum lumen</location>
    </subcellularLocation>
</comment>
<keyword evidence="5 8" id="KW-0256">Endoplasmic reticulum</keyword>
<dbReference type="CTD" id="108709579"/>
<dbReference type="InterPro" id="IPR027417">
    <property type="entry name" value="P-loop_NTPase"/>
</dbReference>
<evidence type="ECO:0000259" key="10">
    <source>
        <dbReference type="Pfam" id="PF21376"/>
    </source>
</evidence>
<dbReference type="AlphaFoldDB" id="A0A1L8H7S4"/>
<dbReference type="SUPFAM" id="SSF52540">
    <property type="entry name" value="P-loop containing nucleoside triphosphate hydrolases"/>
    <property type="match status" value="1"/>
</dbReference>
<evidence type="ECO:0000256" key="4">
    <source>
        <dbReference type="ARBA" id="ARBA00022741"/>
    </source>
</evidence>
<dbReference type="RefSeq" id="XP_018105048.1">
    <property type="nucleotide sequence ID" value="XM_018249559.2"/>
</dbReference>
<dbReference type="KEGG" id="xla:108709579"/>
<keyword evidence="4 9" id="KW-0547">Nucleotide-binding</keyword>
<sequence length="315" mass="35959">MAERWWLVVMLLLVPGSSSAWELLSSLPLSLYNLYECGFRADIDAVDCALARNVFGQHLAQELLFKSVKEFIENDNPSKPLVLSLHGWSGTGKTFVSSLLVKHLFKEGSQSRFVHFFSPVLHFPRVQNLEQYKADLKEWIQGNLTACCRSLFVFEEMDKMHSGLIDAIVPFLGTSWVVYGSNYRKAIFLFISNGGGDDINEVALDFWRQRKDREDIRLHHLESAISKAVFSNPKHGFWQSQIISQHLIDVIVPFLPLRPSHVRQCVRTEMVQQGLEPEEVLVNSITDSIVYFPEDEKVFSSTGCKTVASRINYFV</sequence>
<accession>A0A1L8H7S4</accession>
<reference evidence="11" key="1">
    <citation type="submission" date="2024-06" db="UniProtKB">
        <authorList>
            <consortium name="RefSeq"/>
        </authorList>
    </citation>
    <scope>NUCLEOTIDE SEQUENCE [LARGE SCALE GENOMIC DNA]</scope>
    <source>
        <strain evidence="11">J_2021</strain>
    </source>
</reference>
<dbReference type="Pfam" id="PF21376">
    <property type="entry name" value="TOR1A_C"/>
    <property type="match status" value="1"/>
</dbReference>
<dbReference type="OrthoDB" id="19623at2759"/>
<dbReference type="PANTHER" id="PTHR10760:SF4">
    <property type="entry name" value="TORSIN-2A"/>
    <property type="match status" value="1"/>
</dbReference>
<dbReference type="Gene3D" id="3.40.50.300">
    <property type="entry name" value="P-loop containing nucleotide triphosphate hydrolases"/>
    <property type="match status" value="1"/>
</dbReference>
<keyword evidence="7" id="KW-0325">Glycoprotein</keyword>
<feature type="binding site" evidence="9">
    <location>
        <begin position="87"/>
        <end position="94"/>
    </location>
    <ligand>
        <name>ATP</name>
        <dbReference type="ChEBI" id="CHEBI:30616"/>
    </ligand>
</feature>
<feature type="domain" description="Torsin-1A C-terminal" evidence="10">
    <location>
        <begin position="261"/>
        <end position="314"/>
    </location>
</feature>
<dbReference type="STRING" id="8355.A0A1L8H7S4"/>
<dbReference type="Bgee" id="108709579">
    <property type="expression patterns" value="Expressed in egg cell and 19 other cell types or tissues"/>
</dbReference>
<dbReference type="InterPro" id="IPR010448">
    <property type="entry name" value="Torsin"/>
</dbReference>
<dbReference type="PANTHER" id="PTHR10760">
    <property type="entry name" value="TORSIN"/>
    <property type="match status" value="1"/>
</dbReference>
<dbReference type="GO" id="GO:0005524">
    <property type="term" value="F:ATP binding"/>
    <property type="evidence" value="ECO:0007669"/>
    <property type="project" value="UniProtKB-KW"/>
</dbReference>
<reference evidence="12" key="2">
    <citation type="submission" date="2025-08" db="UniProtKB">
        <authorList>
            <consortium name="RefSeq"/>
        </authorList>
    </citation>
    <scope>IDENTIFICATION</scope>
    <source>
        <strain evidence="12">J_2021</strain>
        <tissue evidence="12">Erythrocytes</tissue>
    </source>
</reference>
<evidence type="ECO:0000313" key="12">
    <source>
        <dbReference type="RefSeq" id="XP_018105048.1"/>
    </source>
</evidence>
<evidence type="ECO:0000256" key="2">
    <source>
        <dbReference type="ARBA" id="ARBA00006235"/>
    </source>
</evidence>
<dbReference type="FunFam" id="3.40.50.300:FF:002276">
    <property type="entry name" value="Torsin, putative"/>
    <property type="match status" value="1"/>
</dbReference>
<protein>
    <recommendedName>
        <fullName evidence="8">Torsin</fullName>
    </recommendedName>
</protein>
<evidence type="ECO:0000313" key="11">
    <source>
        <dbReference type="Proteomes" id="UP000186698"/>
    </source>
</evidence>
<dbReference type="GO" id="GO:0005635">
    <property type="term" value="C:nuclear envelope"/>
    <property type="evidence" value="ECO:0000318"/>
    <property type="project" value="GO_Central"/>
</dbReference>
<dbReference type="GO" id="GO:0016887">
    <property type="term" value="F:ATP hydrolysis activity"/>
    <property type="evidence" value="ECO:0007669"/>
    <property type="project" value="InterPro"/>
</dbReference>
<dbReference type="GO" id="GO:0005788">
    <property type="term" value="C:endoplasmic reticulum lumen"/>
    <property type="evidence" value="ECO:0000318"/>
    <property type="project" value="GO_Central"/>
</dbReference>
<dbReference type="Pfam" id="PF06309">
    <property type="entry name" value="Torsin"/>
    <property type="match status" value="1"/>
</dbReference>
<organism evidence="11 12">
    <name type="scientific">Xenopus laevis</name>
    <name type="common">African clawed frog</name>
    <dbReference type="NCBI Taxonomy" id="8355"/>
    <lineage>
        <taxon>Eukaryota</taxon>
        <taxon>Metazoa</taxon>
        <taxon>Chordata</taxon>
        <taxon>Craniata</taxon>
        <taxon>Vertebrata</taxon>
        <taxon>Euteleostomi</taxon>
        <taxon>Amphibia</taxon>
        <taxon>Batrachia</taxon>
        <taxon>Anura</taxon>
        <taxon>Pipoidea</taxon>
        <taxon>Pipidae</taxon>
        <taxon>Xenopodinae</taxon>
        <taxon>Xenopus</taxon>
        <taxon>Xenopus</taxon>
    </lineage>
</organism>
<dbReference type="InterPro" id="IPR049337">
    <property type="entry name" value="TOR1A_C"/>
</dbReference>
<evidence type="ECO:0000256" key="7">
    <source>
        <dbReference type="ARBA" id="ARBA00023180"/>
    </source>
</evidence>
<dbReference type="GeneID" id="108709579"/>
<comment type="similarity">
    <text evidence="2 8">Belongs to the ClpA/ClpB family. Torsin subfamily.</text>
</comment>
<dbReference type="InterPro" id="IPR017378">
    <property type="entry name" value="Torsin_1/2"/>
</dbReference>
<dbReference type="OMA" id="VIILERW"/>